<dbReference type="AlphaFoldDB" id="A0A1I4NH94"/>
<dbReference type="EMBL" id="FOTQ01000004">
    <property type="protein sequence ID" value="SFM14932.1"/>
    <property type="molecule type" value="Genomic_DNA"/>
</dbReference>
<evidence type="ECO:0000313" key="1">
    <source>
        <dbReference type="EMBL" id="SFM14932.1"/>
    </source>
</evidence>
<reference evidence="1 2" key="1">
    <citation type="submission" date="2016-10" db="EMBL/GenBank/DDBJ databases">
        <authorList>
            <person name="de Groot N.N."/>
        </authorList>
    </citation>
    <scope>NUCLEOTIDE SEQUENCE [LARGE SCALE GENOMIC DNA]</scope>
    <source>
        <strain evidence="1 2">DSM 15283</strain>
    </source>
</reference>
<accession>A0A1I4NH94</accession>
<gene>
    <name evidence="1" type="ORF">SAMN04488042_104197</name>
</gene>
<evidence type="ECO:0000313" key="2">
    <source>
        <dbReference type="Proteomes" id="UP000199144"/>
    </source>
</evidence>
<proteinExistence type="predicted"/>
<organism evidence="1 2">
    <name type="scientific">Shimia aestuarii</name>
    <dbReference type="NCBI Taxonomy" id="254406"/>
    <lineage>
        <taxon>Bacteria</taxon>
        <taxon>Pseudomonadati</taxon>
        <taxon>Pseudomonadota</taxon>
        <taxon>Alphaproteobacteria</taxon>
        <taxon>Rhodobacterales</taxon>
        <taxon>Roseobacteraceae</taxon>
    </lineage>
</organism>
<name>A0A1I4NH94_9RHOB</name>
<dbReference type="STRING" id="254406.SAMN04488042_104197"/>
<protein>
    <submittedName>
        <fullName evidence="1">Uncharacterized protein</fullName>
    </submittedName>
</protein>
<keyword evidence="2" id="KW-1185">Reference proteome</keyword>
<sequence>MLHLLSIFLQLQSDRELCETHGWVAILVLAGTVRYGMHSGIHVAPR</sequence>
<dbReference type="Proteomes" id="UP000199144">
    <property type="component" value="Unassembled WGS sequence"/>
</dbReference>